<reference evidence="3 4" key="1">
    <citation type="journal article" date="2019" name="Int. J. Syst. Evol. Microbiol.">
        <title>The Global Catalogue of Microorganisms (GCM) 10K type strain sequencing project: providing services to taxonomists for standard genome sequencing and annotation.</title>
        <authorList>
            <consortium name="The Broad Institute Genomics Platform"/>
            <consortium name="The Broad Institute Genome Sequencing Center for Infectious Disease"/>
            <person name="Wu L."/>
            <person name="Ma J."/>
        </authorList>
    </citation>
    <scope>NUCLEOTIDE SEQUENCE [LARGE SCALE GENOMIC DNA]</scope>
    <source>
        <strain evidence="3 4">DSM 29988</strain>
    </source>
</reference>
<feature type="transmembrane region" description="Helical" evidence="1">
    <location>
        <begin position="210"/>
        <end position="232"/>
    </location>
</feature>
<keyword evidence="1" id="KW-1133">Transmembrane helix</keyword>
<feature type="transmembrane region" description="Helical" evidence="1">
    <location>
        <begin position="34"/>
        <end position="55"/>
    </location>
</feature>
<feature type="transmembrane region" description="Helical" evidence="1">
    <location>
        <begin position="179"/>
        <end position="198"/>
    </location>
</feature>
<comment type="caution">
    <text evidence="3">The sequence shown here is derived from an EMBL/GenBank/DDBJ whole genome shotgun (WGS) entry which is preliminary data.</text>
</comment>
<keyword evidence="1" id="KW-0812">Transmembrane</keyword>
<feature type="transmembrane region" description="Helical" evidence="1">
    <location>
        <begin position="148"/>
        <end position="167"/>
    </location>
</feature>
<sequence>MSDRLGTGLVAISAISFGTLGVLGKLAGAAGLSIPTVLALRFSVATLLVWGWLGARGELRLLSGRSLLVGLGLGGLGYATMSALYFLGLEYLTAGLVGIVLYTYPVIVVALSIAVLDEPVTPRTVAALAVALSGVVLIAGADPSGVDIRGVFIVLGAAVVYALYIVIGRQALTTVDSRTLTAHVLPAAAVSFVVFGSFTGQLQLPTELSSWAIVVAIGVFATAIPIFSFFAGMARIGASRASIVSTFEPAGTLALGAIVLGEPVTLVTVLGGGLVVAGVVLVETD</sequence>
<protein>
    <submittedName>
        <fullName evidence="3">DMT family transporter</fullName>
    </submittedName>
</protein>
<feature type="transmembrane region" description="Helical" evidence="1">
    <location>
        <begin position="67"/>
        <end position="88"/>
    </location>
</feature>
<keyword evidence="1" id="KW-0472">Membrane</keyword>
<name>A0ABD5ZDV7_9EURY</name>
<feature type="transmembrane region" description="Helical" evidence="1">
    <location>
        <begin position="94"/>
        <end position="116"/>
    </location>
</feature>
<evidence type="ECO:0000313" key="3">
    <source>
        <dbReference type="EMBL" id="MFC7203368.1"/>
    </source>
</evidence>
<feature type="transmembrane region" description="Helical" evidence="1">
    <location>
        <begin position="125"/>
        <end position="142"/>
    </location>
</feature>
<evidence type="ECO:0000256" key="1">
    <source>
        <dbReference type="SAM" id="Phobius"/>
    </source>
</evidence>
<dbReference type="PANTHER" id="PTHR22911">
    <property type="entry name" value="ACYL-MALONYL CONDENSING ENZYME-RELATED"/>
    <property type="match status" value="1"/>
</dbReference>
<feature type="transmembrane region" description="Helical" evidence="1">
    <location>
        <begin position="7"/>
        <end position="28"/>
    </location>
</feature>
<proteinExistence type="predicted"/>
<dbReference type="Pfam" id="PF00892">
    <property type="entry name" value="EamA"/>
    <property type="match status" value="2"/>
</dbReference>
<accession>A0ABD5ZDV7</accession>
<organism evidence="3 4">
    <name type="scientific">Haloferax namakaokahaiae</name>
    <dbReference type="NCBI Taxonomy" id="1748331"/>
    <lineage>
        <taxon>Archaea</taxon>
        <taxon>Methanobacteriati</taxon>
        <taxon>Methanobacteriota</taxon>
        <taxon>Stenosarchaea group</taxon>
        <taxon>Halobacteria</taxon>
        <taxon>Halobacteriales</taxon>
        <taxon>Haloferacaceae</taxon>
        <taxon>Haloferax</taxon>
    </lineage>
</organism>
<dbReference type="EMBL" id="JBHTAA010000005">
    <property type="protein sequence ID" value="MFC7203368.1"/>
    <property type="molecule type" value="Genomic_DNA"/>
</dbReference>
<evidence type="ECO:0000313" key="4">
    <source>
        <dbReference type="Proteomes" id="UP001596481"/>
    </source>
</evidence>
<feature type="transmembrane region" description="Helical" evidence="1">
    <location>
        <begin position="253"/>
        <end position="282"/>
    </location>
</feature>
<dbReference type="Proteomes" id="UP001596481">
    <property type="component" value="Unassembled WGS sequence"/>
</dbReference>
<dbReference type="RefSeq" id="WP_390222711.1">
    <property type="nucleotide sequence ID" value="NZ_JBHTAA010000005.1"/>
</dbReference>
<gene>
    <name evidence="3" type="ORF">ACFQJC_07570</name>
</gene>
<evidence type="ECO:0000259" key="2">
    <source>
        <dbReference type="Pfam" id="PF00892"/>
    </source>
</evidence>
<dbReference type="PANTHER" id="PTHR22911:SF79">
    <property type="entry name" value="MOBA-LIKE NTP TRANSFERASE DOMAIN-CONTAINING PROTEIN"/>
    <property type="match status" value="1"/>
</dbReference>
<keyword evidence="4" id="KW-1185">Reference proteome</keyword>
<dbReference type="InterPro" id="IPR037185">
    <property type="entry name" value="EmrE-like"/>
</dbReference>
<feature type="domain" description="EamA" evidence="2">
    <location>
        <begin position="149"/>
        <end position="282"/>
    </location>
</feature>
<dbReference type="Gene3D" id="1.10.3730.20">
    <property type="match status" value="1"/>
</dbReference>
<dbReference type="AlphaFoldDB" id="A0ABD5ZDV7"/>
<feature type="domain" description="EamA" evidence="2">
    <location>
        <begin position="6"/>
        <end position="139"/>
    </location>
</feature>
<dbReference type="SUPFAM" id="SSF103481">
    <property type="entry name" value="Multidrug resistance efflux transporter EmrE"/>
    <property type="match status" value="2"/>
</dbReference>
<dbReference type="InterPro" id="IPR000620">
    <property type="entry name" value="EamA_dom"/>
</dbReference>